<feature type="region of interest" description="Disordered" evidence="1">
    <location>
        <begin position="326"/>
        <end position="375"/>
    </location>
</feature>
<evidence type="ECO:0000256" key="1">
    <source>
        <dbReference type="SAM" id="MobiDB-lite"/>
    </source>
</evidence>
<proteinExistence type="predicted"/>
<organism evidence="2">
    <name type="scientific">marine sediment metagenome</name>
    <dbReference type="NCBI Taxonomy" id="412755"/>
    <lineage>
        <taxon>unclassified sequences</taxon>
        <taxon>metagenomes</taxon>
        <taxon>ecological metagenomes</taxon>
    </lineage>
</organism>
<dbReference type="PANTHER" id="PTHR42754">
    <property type="entry name" value="ENDOGLUCANASE"/>
    <property type="match status" value="1"/>
</dbReference>
<dbReference type="PANTHER" id="PTHR42754:SF1">
    <property type="entry name" value="LIPOPROTEIN"/>
    <property type="match status" value="1"/>
</dbReference>
<protein>
    <submittedName>
        <fullName evidence="2">Uncharacterized protein</fullName>
    </submittedName>
</protein>
<dbReference type="EMBL" id="LAZR01014875">
    <property type="protein sequence ID" value="KKM15576.1"/>
    <property type="molecule type" value="Genomic_DNA"/>
</dbReference>
<evidence type="ECO:0000313" key="2">
    <source>
        <dbReference type="EMBL" id="KKM15576.1"/>
    </source>
</evidence>
<accession>A0A0F9HJT2</accession>
<comment type="caution">
    <text evidence="2">The sequence shown here is derived from an EMBL/GenBank/DDBJ whole genome shotgun (WGS) entry which is preliminary data.</text>
</comment>
<gene>
    <name evidence="2" type="ORF">LCGC14_1694700</name>
</gene>
<dbReference type="AlphaFoldDB" id="A0A0F9HJT2"/>
<dbReference type="PROSITE" id="PS51257">
    <property type="entry name" value="PROKAR_LIPOPROTEIN"/>
    <property type="match status" value="1"/>
</dbReference>
<reference evidence="2" key="1">
    <citation type="journal article" date="2015" name="Nature">
        <title>Complex archaea that bridge the gap between prokaryotes and eukaryotes.</title>
        <authorList>
            <person name="Spang A."/>
            <person name="Saw J.H."/>
            <person name="Jorgensen S.L."/>
            <person name="Zaremba-Niedzwiedzka K."/>
            <person name="Martijn J."/>
            <person name="Lind A.E."/>
            <person name="van Eijk R."/>
            <person name="Schleper C."/>
            <person name="Guy L."/>
            <person name="Ettema T.J."/>
        </authorList>
    </citation>
    <scope>NUCLEOTIDE SEQUENCE</scope>
</reference>
<name>A0A0F9HJT2_9ZZZZ</name>
<sequence>MGRRPYTIGITISLLGLLAGSLGCATPTGPGAGLSDPAAWQRARLFDGKRYDWLHGAYKVSDGYLIVGVDNHKGILIKLDGDGVTRWVRRYSYTKHDELYYARETRDGGYAIAGTASGEGENDGLLIKTGSDGREEWHRIFRGKCNRLRGLDEIEKGYILVGSTTGNEFGYVIETDADGRMVADATFGTPGSLDAFYSIAQIKGGFLLTGCTGGESWSRRYGWALTIDSALKKRHEKLYPGPAPLFLTSSVAAPEGGYLLAGMVDCKGYNACLIKVGPSLGKEWDVTLAGGNNELYPSLFWDAAGNCNILSANGSIRNTWISRITNPASGRRRPRRVKGPPGRFKPPTARIAQPGVPADGDPPPTPPSARHGRGP</sequence>